<dbReference type="GO" id="GO:0005975">
    <property type="term" value="P:carbohydrate metabolic process"/>
    <property type="evidence" value="ECO:0007669"/>
    <property type="project" value="InterPro"/>
</dbReference>
<organism evidence="3 4">
    <name type="scientific">Cohnella nanjingensis</name>
    <dbReference type="NCBI Taxonomy" id="1387779"/>
    <lineage>
        <taxon>Bacteria</taxon>
        <taxon>Bacillati</taxon>
        <taxon>Bacillota</taxon>
        <taxon>Bacilli</taxon>
        <taxon>Bacillales</taxon>
        <taxon>Paenibacillaceae</taxon>
        <taxon>Cohnella</taxon>
    </lineage>
</organism>
<evidence type="ECO:0000313" key="3">
    <source>
        <dbReference type="EMBL" id="MBB6670118.1"/>
    </source>
</evidence>
<dbReference type="PIRSF" id="PIRSF007663">
    <property type="entry name" value="UCP007663"/>
    <property type="match status" value="1"/>
</dbReference>
<dbReference type="RefSeq" id="WP_185141546.1">
    <property type="nucleotide sequence ID" value="NZ_JACJVP010000006.1"/>
</dbReference>
<dbReference type="PANTHER" id="PTHR31084">
    <property type="entry name" value="ALPHA-L-FUCOSIDASE 2"/>
    <property type="match status" value="1"/>
</dbReference>
<keyword evidence="4" id="KW-1185">Reference proteome</keyword>
<dbReference type="EMBL" id="JACJVP010000006">
    <property type="protein sequence ID" value="MBB6670118.1"/>
    <property type="molecule type" value="Genomic_DNA"/>
</dbReference>
<name>A0A7X0VEC0_9BACL</name>
<dbReference type="AlphaFoldDB" id="A0A7X0VEC0"/>
<reference evidence="3 4" key="1">
    <citation type="submission" date="2020-08" db="EMBL/GenBank/DDBJ databases">
        <title>Cohnella phylogeny.</title>
        <authorList>
            <person name="Dunlap C."/>
        </authorList>
    </citation>
    <scope>NUCLEOTIDE SEQUENCE [LARGE SCALE GENOMIC DNA]</scope>
    <source>
        <strain evidence="3 4">DSM 28246</strain>
    </source>
</reference>
<gene>
    <name evidence="3" type="ORF">H7C19_05400</name>
</gene>
<evidence type="ECO:0000259" key="2">
    <source>
        <dbReference type="Pfam" id="PF22124"/>
    </source>
</evidence>
<dbReference type="SUPFAM" id="SSF48208">
    <property type="entry name" value="Six-hairpin glycosidases"/>
    <property type="match status" value="1"/>
</dbReference>
<dbReference type="Gene3D" id="1.50.10.10">
    <property type="match status" value="1"/>
</dbReference>
<dbReference type="Proteomes" id="UP000547209">
    <property type="component" value="Unassembled WGS sequence"/>
</dbReference>
<dbReference type="InterPro" id="IPR016518">
    <property type="entry name" value="Alpha-L-fucosidase"/>
</dbReference>
<feature type="domain" description="Glycosyl hydrolase family 95 catalytic" evidence="2">
    <location>
        <begin position="293"/>
        <end position="724"/>
    </location>
</feature>
<dbReference type="InterPro" id="IPR054363">
    <property type="entry name" value="GH95_cat"/>
</dbReference>
<feature type="domain" description="Glycosyl hydrolase family 95 N-terminal" evidence="1">
    <location>
        <begin position="11"/>
        <end position="159"/>
    </location>
</feature>
<protein>
    <submittedName>
        <fullName evidence="3">Glycoside hydrolase N-terminal domain-containing protein</fullName>
    </submittedName>
</protein>
<proteinExistence type="predicted"/>
<sequence>MKKNHQMTMLTPAVSWRDGLPCGNGALCATVYGNISPETIQFNHDSLWYEKTESPFPDISDTLAECRRLALAGQFAEANTYMSRALNERGFVSGLPILHPAFDLKIAMHQKEGFTSYRRTLDFTTGEASVTWKDGKVAKSRNFFISHTDNVAVLRISSGDGIVDAAFQLCEHNLSDSVQMSGVPQTPPLTFKSEVRGDKLVLRATGSMGGEYGAVLRMSCGSGERRFAKELTWTEQLSSLNLLWNLPMESHETAKITGASEIVAMVGVYVNTDNPEREIEALCRRLDDLPGDYETLFSRHAEVHREKFLRCELALTEQTAGTDDLNESLLLEAYQGEAPLHLIEKMFDMGRYLLIACSSGECLPPTLQGTWNGDYYPPWNSFYVHNENTQMYYWQALAGCLPETMEAMLRYFEDRIEDYRTNARKLFGCRGVFIPLTAAADTGLIRDGQAHVLHFIGVAPWIAQHFYDYYLYTRDAEFLKERALPFMIEVARFYEDYLLRDEEGYVLVVPSNSPENAPLEESSGEVDLSVTMNPGVPLTINSTVDTALIRELLGNLCQAYETLGLDKEETAAWQDILAHLRPYRINEDGALAEWIHPDHRDNYAHRHLSHIYPLFPGFQITKEEQPELFEATRIAMEKRMSIGLEAQTGWSLAHQAGIYARMGFASKVQECFDLLSRTCLGPNLFTYHNDWRNMGVTLRISLGKGAPYQVDANMGITAAVLEALVFSTPHVVKLLPALPERWANGRIGRVGCRNGASLALEWDQVKRTLDVELSTTAAGAFSLIVPEGYIIAALPDGFSDRGNGTYEVAGKPGGRWRFVAEGVLQKESIS</sequence>
<dbReference type="Pfam" id="PF22124">
    <property type="entry name" value="Glyco_hydro_95_cat"/>
    <property type="match status" value="1"/>
</dbReference>
<dbReference type="GO" id="GO:0004560">
    <property type="term" value="F:alpha-L-fucosidase activity"/>
    <property type="evidence" value="ECO:0007669"/>
    <property type="project" value="InterPro"/>
</dbReference>
<dbReference type="InterPro" id="IPR008928">
    <property type="entry name" value="6-hairpin_glycosidase_sf"/>
</dbReference>
<dbReference type="InterPro" id="IPR027414">
    <property type="entry name" value="GH95_N_dom"/>
</dbReference>
<evidence type="ECO:0000259" key="1">
    <source>
        <dbReference type="Pfam" id="PF14498"/>
    </source>
</evidence>
<dbReference type="Pfam" id="PF14498">
    <property type="entry name" value="Glyco_hyd_65N_2"/>
    <property type="match status" value="1"/>
</dbReference>
<comment type="caution">
    <text evidence="3">The sequence shown here is derived from an EMBL/GenBank/DDBJ whole genome shotgun (WGS) entry which is preliminary data.</text>
</comment>
<keyword evidence="3" id="KW-0378">Hydrolase</keyword>
<evidence type="ECO:0000313" key="4">
    <source>
        <dbReference type="Proteomes" id="UP000547209"/>
    </source>
</evidence>
<dbReference type="PANTHER" id="PTHR31084:SF3">
    <property type="entry name" value="ALPHA-FUCOSIDASE A"/>
    <property type="match status" value="1"/>
</dbReference>
<dbReference type="InterPro" id="IPR012341">
    <property type="entry name" value="6hp_glycosidase-like_sf"/>
</dbReference>
<accession>A0A7X0VEC0</accession>